<organism evidence="1 2">
    <name type="scientific">Prosthecobacter dejongeii</name>
    <dbReference type="NCBI Taxonomy" id="48465"/>
    <lineage>
        <taxon>Bacteria</taxon>
        <taxon>Pseudomonadati</taxon>
        <taxon>Verrucomicrobiota</taxon>
        <taxon>Verrucomicrobiia</taxon>
        <taxon>Verrucomicrobiales</taxon>
        <taxon>Verrucomicrobiaceae</taxon>
        <taxon>Prosthecobacter</taxon>
    </lineage>
</organism>
<dbReference type="AlphaFoldDB" id="A0A7W7YR38"/>
<accession>A0A7W7YR38</accession>
<dbReference type="EMBL" id="JACHIF010000015">
    <property type="protein sequence ID" value="MBB5040560.1"/>
    <property type="molecule type" value="Genomic_DNA"/>
</dbReference>
<comment type="caution">
    <text evidence="1">The sequence shown here is derived from an EMBL/GenBank/DDBJ whole genome shotgun (WGS) entry which is preliminary data.</text>
</comment>
<proteinExistence type="predicted"/>
<name>A0A7W7YR38_9BACT</name>
<evidence type="ECO:0000313" key="1">
    <source>
        <dbReference type="EMBL" id="MBB5040560.1"/>
    </source>
</evidence>
<dbReference type="Proteomes" id="UP000534294">
    <property type="component" value="Unassembled WGS sequence"/>
</dbReference>
<dbReference type="RefSeq" id="WP_184213266.1">
    <property type="nucleotide sequence ID" value="NZ_JACHIF010000015.1"/>
</dbReference>
<evidence type="ECO:0000313" key="2">
    <source>
        <dbReference type="Proteomes" id="UP000534294"/>
    </source>
</evidence>
<protein>
    <submittedName>
        <fullName evidence="1">Uncharacterized protein</fullName>
    </submittedName>
</protein>
<keyword evidence="2" id="KW-1185">Reference proteome</keyword>
<reference evidence="1 2" key="1">
    <citation type="submission" date="2020-08" db="EMBL/GenBank/DDBJ databases">
        <title>Genomic Encyclopedia of Type Strains, Phase IV (KMG-IV): sequencing the most valuable type-strain genomes for metagenomic binning, comparative biology and taxonomic classification.</title>
        <authorList>
            <person name="Goeker M."/>
        </authorList>
    </citation>
    <scope>NUCLEOTIDE SEQUENCE [LARGE SCALE GENOMIC DNA]</scope>
    <source>
        <strain evidence="1 2">DSM 12251</strain>
    </source>
</reference>
<sequence length="135" mass="14941">MGYEYQQKNKLLALQARERLRQEQISTDGDLFSHLVPKDATMRFRCQVDVSSGDIKAGDQVLLYKEEGGGVKVLKQLKRIGALMPEAAADLLECLPQDDSTEFHLAEIVSDPCPLDDTADIVVKAPQNQKPNSAN</sequence>
<gene>
    <name evidence="1" type="ORF">HNQ64_004848</name>
</gene>